<organism evidence="1 2">
    <name type="scientific">Zobellella endophytica</name>
    <dbReference type="NCBI Taxonomy" id="2116700"/>
    <lineage>
        <taxon>Bacteria</taxon>
        <taxon>Pseudomonadati</taxon>
        <taxon>Pseudomonadota</taxon>
        <taxon>Gammaproteobacteria</taxon>
        <taxon>Aeromonadales</taxon>
        <taxon>Aeromonadaceae</taxon>
        <taxon>Zobellella</taxon>
    </lineage>
</organism>
<comment type="caution">
    <text evidence="1">The sequence shown here is derived from an EMBL/GenBank/DDBJ whole genome shotgun (WGS) entry which is preliminary data.</text>
</comment>
<keyword evidence="1" id="KW-0808">Transferase</keyword>
<gene>
    <name evidence="1" type="ORF">C7H85_15660</name>
</gene>
<dbReference type="EMBL" id="PXYG01000008">
    <property type="protein sequence ID" value="PSJ43685.1"/>
    <property type="molecule type" value="Genomic_DNA"/>
</dbReference>
<accession>A0A2P7R0F2</accession>
<name>A0A2P7R0F2_9GAMM</name>
<reference evidence="1 2" key="1">
    <citation type="submission" date="2018-03" db="EMBL/GenBank/DDBJ databases">
        <title>The draft genome of Zobellella sp. 59N8.</title>
        <authorList>
            <person name="Liu L."/>
            <person name="Li L."/>
            <person name="Zhang X."/>
            <person name="Liang L."/>
            <person name="Wang T."/>
        </authorList>
    </citation>
    <scope>NUCLEOTIDE SEQUENCE [LARGE SCALE GENOMIC DNA]</scope>
    <source>
        <strain evidence="1 2">59N8</strain>
    </source>
</reference>
<evidence type="ECO:0000313" key="1">
    <source>
        <dbReference type="EMBL" id="PSJ43685.1"/>
    </source>
</evidence>
<protein>
    <submittedName>
        <fullName evidence="1">Acetyltransferase</fullName>
    </submittedName>
</protein>
<dbReference type="RefSeq" id="WP_106730641.1">
    <property type="nucleotide sequence ID" value="NZ_PXYG01000008.1"/>
</dbReference>
<dbReference type="AlphaFoldDB" id="A0A2P7R0F2"/>
<keyword evidence="2" id="KW-1185">Reference proteome</keyword>
<sequence length="61" mass="6701">MNSSEAEHIRQACLQAALAAYEQGGLLGLCQEGRFELAMDAIRRLELAPLTDTDRKSPSRP</sequence>
<evidence type="ECO:0000313" key="2">
    <source>
        <dbReference type="Proteomes" id="UP000240243"/>
    </source>
</evidence>
<dbReference type="OrthoDB" id="5600977at2"/>
<dbReference type="Proteomes" id="UP000240243">
    <property type="component" value="Unassembled WGS sequence"/>
</dbReference>
<proteinExistence type="predicted"/>
<dbReference type="GO" id="GO:0016740">
    <property type="term" value="F:transferase activity"/>
    <property type="evidence" value="ECO:0007669"/>
    <property type="project" value="UniProtKB-KW"/>
</dbReference>